<organism evidence="1 2">
    <name type="scientific">Candidatus Danuiimicrobium aquiferis</name>
    <dbReference type="NCBI Taxonomy" id="1801832"/>
    <lineage>
        <taxon>Bacteria</taxon>
        <taxon>Pseudomonadati</taxon>
        <taxon>Candidatus Omnitrophota</taxon>
        <taxon>Candidatus Danuiimicrobium</taxon>
    </lineage>
</organism>
<protein>
    <recommendedName>
        <fullName evidence="3">Translation elongation factor-like protein</fullName>
    </recommendedName>
</protein>
<evidence type="ECO:0000313" key="2">
    <source>
        <dbReference type="Proteomes" id="UP000178187"/>
    </source>
</evidence>
<dbReference type="InterPro" id="IPR009000">
    <property type="entry name" value="Transl_B-barrel_sf"/>
</dbReference>
<dbReference type="Proteomes" id="UP000178187">
    <property type="component" value="Unassembled WGS sequence"/>
</dbReference>
<gene>
    <name evidence="1" type="ORF">A3G33_07180</name>
</gene>
<evidence type="ECO:0000313" key="1">
    <source>
        <dbReference type="EMBL" id="OGW98096.1"/>
    </source>
</evidence>
<dbReference type="AlphaFoldDB" id="A0A1G1KYV3"/>
<comment type="caution">
    <text evidence="1">The sequence shown here is derived from an EMBL/GenBank/DDBJ whole genome shotgun (WGS) entry which is preliminary data.</text>
</comment>
<reference evidence="1 2" key="1">
    <citation type="journal article" date="2016" name="Nat. Commun.">
        <title>Thousands of microbial genomes shed light on interconnected biogeochemical processes in an aquifer system.</title>
        <authorList>
            <person name="Anantharaman K."/>
            <person name="Brown C.T."/>
            <person name="Hug L.A."/>
            <person name="Sharon I."/>
            <person name="Castelle C.J."/>
            <person name="Probst A.J."/>
            <person name="Thomas B.C."/>
            <person name="Singh A."/>
            <person name="Wilkins M.J."/>
            <person name="Karaoz U."/>
            <person name="Brodie E.L."/>
            <person name="Williams K.H."/>
            <person name="Hubbard S.S."/>
            <person name="Banfield J.F."/>
        </authorList>
    </citation>
    <scope>NUCLEOTIDE SEQUENCE [LARGE SCALE GENOMIC DNA]</scope>
</reference>
<accession>A0A1G1KYV3</accession>
<dbReference type="SUPFAM" id="SSF50447">
    <property type="entry name" value="Translation proteins"/>
    <property type="match status" value="1"/>
</dbReference>
<sequence>MQKRLVKVADVTHFFPNVNAAAVKLAKPLSVGDFVLFKGETTDFRQKIQSLQISRIPVDTGRKGEEVGIEVKERVRAGDEVFIVK</sequence>
<name>A0A1G1KYV3_9BACT</name>
<proteinExistence type="predicted"/>
<dbReference type="EMBL" id="MHFR01000037">
    <property type="protein sequence ID" value="OGW98096.1"/>
    <property type="molecule type" value="Genomic_DNA"/>
</dbReference>
<evidence type="ECO:0008006" key="3">
    <source>
        <dbReference type="Google" id="ProtNLM"/>
    </source>
</evidence>